<evidence type="ECO:0000313" key="3">
    <source>
        <dbReference type="Proteomes" id="UP001152795"/>
    </source>
</evidence>
<organism evidence="2 3">
    <name type="scientific">Paramuricea clavata</name>
    <name type="common">Red gorgonian</name>
    <name type="synonym">Violescent sea-whip</name>
    <dbReference type="NCBI Taxonomy" id="317549"/>
    <lineage>
        <taxon>Eukaryota</taxon>
        <taxon>Metazoa</taxon>
        <taxon>Cnidaria</taxon>
        <taxon>Anthozoa</taxon>
        <taxon>Octocorallia</taxon>
        <taxon>Malacalcyonacea</taxon>
        <taxon>Plexauridae</taxon>
        <taxon>Paramuricea</taxon>
    </lineage>
</organism>
<reference evidence="2" key="1">
    <citation type="submission" date="2020-04" db="EMBL/GenBank/DDBJ databases">
        <authorList>
            <person name="Alioto T."/>
            <person name="Alioto T."/>
            <person name="Gomez Garrido J."/>
        </authorList>
    </citation>
    <scope>NUCLEOTIDE SEQUENCE</scope>
    <source>
        <strain evidence="2">A484AB</strain>
    </source>
</reference>
<accession>A0A6S7KV85</accession>
<dbReference type="Proteomes" id="UP001152795">
    <property type="component" value="Unassembled WGS sequence"/>
</dbReference>
<dbReference type="AlphaFoldDB" id="A0A6S7KV85"/>
<evidence type="ECO:0000256" key="1">
    <source>
        <dbReference type="SAM" id="MobiDB-lite"/>
    </source>
</evidence>
<feature type="non-terminal residue" evidence="2">
    <location>
        <position position="1"/>
    </location>
</feature>
<dbReference type="PANTHER" id="PTHR45728">
    <property type="entry name" value="ACETYL-COA CARBOXYLASE, ISOFORM A"/>
    <property type="match status" value="1"/>
</dbReference>
<name>A0A6S7KV85_PARCT</name>
<comment type="caution">
    <text evidence="2">The sequence shown here is derived from an EMBL/GenBank/DDBJ whole genome shotgun (WGS) entry which is preliminary data.</text>
</comment>
<dbReference type="GO" id="GO:0005524">
    <property type="term" value="F:ATP binding"/>
    <property type="evidence" value="ECO:0007669"/>
    <property type="project" value="InterPro"/>
</dbReference>
<dbReference type="GO" id="GO:0005739">
    <property type="term" value="C:mitochondrion"/>
    <property type="evidence" value="ECO:0007669"/>
    <property type="project" value="TreeGrafter"/>
</dbReference>
<dbReference type="GO" id="GO:0006633">
    <property type="term" value="P:fatty acid biosynthetic process"/>
    <property type="evidence" value="ECO:0007669"/>
    <property type="project" value="InterPro"/>
</dbReference>
<proteinExistence type="predicted"/>
<dbReference type="OrthoDB" id="14612at2759"/>
<dbReference type="InterPro" id="IPR049076">
    <property type="entry name" value="ACCA"/>
</dbReference>
<protein>
    <submittedName>
        <fullName evidence="2">Acetyl- carboxylase-like isoform X2</fullName>
    </submittedName>
</protein>
<dbReference type="PANTHER" id="PTHR45728:SF3">
    <property type="entry name" value="ACETYL-COA CARBOXYLASE"/>
    <property type="match status" value="1"/>
</dbReference>
<dbReference type="Pfam" id="PF08326">
    <property type="entry name" value="ACC_central"/>
    <property type="match status" value="1"/>
</dbReference>
<dbReference type="SUPFAM" id="SSF52096">
    <property type="entry name" value="ClpP/crotonase"/>
    <property type="match status" value="1"/>
</dbReference>
<dbReference type="GO" id="GO:0003989">
    <property type="term" value="F:acetyl-CoA carboxylase activity"/>
    <property type="evidence" value="ECO:0007669"/>
    <property type="project" value="InterPro"/>
</dbReference>
<dbReference type="Pfam" id="PF01039">
    <property type="entry name" value="Carboxyl_trans"/>
    <property type="match status" value="1"/>
</dbReference>
<dbReference type="EMBL" id="CACRXK020016916">
    <property type="protein sequence ID" value="CAB4030502.1"/>
    <property type="molecule type" value="Genomic_DNA"/>
</dbReference>
<gene>
    <name evidence="2" type="ORF">PACLA_8A047887</name>
</gene>
<evidence type="ECO:0000313" key="2">
    <source>
        <dbReference type="EMBL" id="CAB4030502.1"/>
    </source>
</evidence>
<dbReference type="PROSITE" id="PS50980">
    <property type="entry name" value="COA_CT_NTER"/>
    <property type="match status" value="1"/>
</dbReference>
<dbReference type="InterPro" id="IPR034733">
    <property type="entry name" value="AcCoA_carboxyl_beta"/>
</dbReference>
<sequence length="635" mass="72643">MIITQFKFLLPASHPNRPRVSSPVNKSSHTSHHIKGLQSMTRVYSLSEDLHELASYSAIQDPCERTGLMAAFRTFDEFQKNFSKLMSRFESREKMKNSSSFPGNGGAPKSSLMKRNISLSAPSSGASLQTLWESGDQTDAGKKYEEPVHIINIALTKSGICTRMTDCSEKLLAYLESKRPILVEKGIRRITFLVTDCKGSSPWYFTYRASSNFMEDAIYRHLEPALAFQLELNRLRNFDLESVPTTNHSIHLYFASAKKISVNAEVTDHRFFVRTIVRHADFVSKEASFDYLEKESEIQCLETMDQLEIAFDQSPKRTDCNHLFLNFVPCIVIESHRLEESIRSIVIRYGKRLWRLRVLQAEMKMNIRLSPNGQKIPIRVYLSNESGYYLDVSIYREVEDQRTGQIILESYGLKQGPLHGLQVNSPYVTKDRLQLKRFTAQNQGTTYVYDIPELFKQAVLRYWKQWSKEHGEDINLKREVVEASEYVLQEDEQLHQVNRLAGENNVGVVAWRMALITPEYPEGREIIVAANDITHVIGSFAVQEDTVFERALQLALSAGIPFIYVSANSGARLGLAEDLKLQFKVAWEDADAPQKGFKYLYLTTNDFKKLSASNSVRAEAIEEDEESRYKITDVI</sequence>
<dbReference type="InterPro" id="IPR011762">
    <property type="entry name" value="COA_CT_N"/>
</dbReference>
<dbReference type="Gene3D" id="3.90.226.10">
    <property type="entry name" value="2-enoyl-CoA Hydratase, Chain A, domain 1"/>
    <property type="match status" value="1"/>
</dbReference>
<feature type="region of interest" description="Disordered" evidence="1">
    <location>
        <begin position="93"/>
        <end position="112"/>
    </location>
</feature>
<dbReference type="InterPro" id="IPR013537">
    <property type="entry name" value="AcCoA_COase_cen"/>
</dbReference>
<dbReference type="InterPro" id="IPR029045">
    <property type="entry name" value="ClpP/crotonase-like_dom_sf"/>
</dbReference>
<keyword evidence="3" id="KW-1185">Reference proteome</keyword>